<organism evidence="2 3">
    <name type="scientific">Pacificibacter maritimus</name>
    <dbReference type="NCBI Taxonomy" id="762213"/>
    <lineage>
        <taxon>Bacteria</taxon>
        <taxon>Pseudomonadati</taxon>
        <taxon>Pseudomonadota</taxon>
        <taxon>Alphaproteobacteria</taxon>
        <taxon>Rhodobacterales</taxon>
        <taxon>Roseobacteraceae</taxon>
        <taxon>Pacificibacter</taxon>
    </lineage>
</organism>
<name>A0A3N4UMX3_9RHOB</name>
<protein>
    <recommendedName>
        <fullName evidence="4">Transcriptional activator HlyU</fullName>
    </recommendedName>
</protein>
<reference evidence="2 3" key="1">
    <citation type="submission" date="2018-11" db="EMBL/GenBank/DDBJ databases">
        <title>Genomic Encyclopedia of Type Strains, Phase IV (KMG-IV): sequencing the most valuable type-strain genomes for metagenomic binning, comparative biology and taxonomic classification.</title>
        <authorList>
            <person name="Goeker M."/>
        </authorList>
    </citation>
    <scope>NUCLEOTIDE SEQUENCE [LARGE SCALE GENOMIC DNA]</scope>
    <source>
        <strain evidence="2 3">DSM 104731</strain>
    </source>
</reference>
<gene>
    <name evidence="2" type="ORF">EDD53_1143</name>
</gene>
<dbReference type="InterPro" id="IPR018772">
    <property type="entry name" value="Transcription_activator_HlyU"/>
</dbReference>
<comment type="caution">
    <text evidence="2">The sequence shown here is derived from an EMBL/GenBank/DDBJ whole genome shotgun (WGS) entry which is preliminary data.</text>
</comment>
<dbReference type="OrthoDB" id="9800971at2"/>
<dbReference type="Proteomes" id="UP000269689">
    <property type="component" value="Unassembled WGS sequence"/>
</dbReference>
<dbReference type="Pfam" id="PF10115">
    <property type="entry name" value="HlyU"/>
    <property type="match status" value="1"/>
</dbReference>
<dbReference type="AlphaFoldDB" id="A0A3N4UMX3"/>
<keyword evidence="3" id="KW-1185">Reference proteome</keyword>
<dbReference type="RefSeq" id="WP_123792166.1">
    <property type="nucleotide sequence ID" value="NZ_RKQK01000001.1"/>
</dbReference>
<evidence type="ECO:0008006" key="4">
    <source>
        <dbReference type="Google" id="ProtNLM"/>
    </source>
</evidence>
<feature type="region of interest" description="Disordered" evidence="1">
    <location>
        <begin position="1"/>
        <end position="33"/>
    </location>
</feature>
<evidence type="ECO:0000313" key="3">
    <source>
        <dbReference type="Proteomes" id="UP000269689"/>
    </source>
</evidence>
<accession>A0A3N4UMX3</accession>
<proteinExistence type="predicted"/>
<evidence type="ECO:0000256" key="1">
    <source>
        <dbReference type="SAM" id="MobiDB-lite"/>
    </source>
</evidence>
<dbReference type="EMBL" id="RKQK01000001">
    <property type="protein sequence ID" value="RPE72006.1"/>
    <property type="molecule type" value="Genomic_DNA"/>
</dbReference>
<sequence>MSILSKLFGSKPKAAQVDAPAGKGTSVDHKGFKITPQPLKAEGGYRIAGVIEKDIDGVTKTHNMVRADTLSDLDDAKQATLQKAQVFIDQMGDRIFD</sequence>
<evidence type="ECO:0000313" key="2">
    <source>
        <dbReference type="EMBL" id="RPE72006.1"/>
    </source>
</evidence>